<feature type="domain" description="SH3b" evidence="9">
    <location>
        <begin position="26"/>
        <end position="92"/>
    </location>
</feature>
<dbReference type="InterPro" id="IPR016476">
    <property type="entry name" value="SH3_dom_pro"/>
</dbReference>
<evidence type="ECO:0000259" key="9">
    <source>
        <dbReference type="PROSITE" id="PS51781"/>
    </source>
</evidence>
<dbReference type="Pfam" id="PF08239">
    <property type="entry name" value="SH3_3"/>
    <property type="match status" value="1"/>
</dbReference>
<dbReference type="GO" id="GO:0016020">
    <property type="term" value="C:membrane"/>
    <property type="evidence" value="ECO:0007669"/>
    <property type="project" value="UniProtKB-SubCell"/>
</dbReference>
<dbReference type="AlphaFoldDB" id="D2U2C7"/>
<evidence type="ECO:0000256" key="1">
    <source>
        <dbReference type="ARBA" id="ARBA00004167"/>
    </source>
</evidence>
<feature type="chain" id="PRO_5003037378" description="SH3b domain-containing protein" evidence="8">
    <location>
        <begin position="26"/>
        <end position="210"/>
    </location>
</feature>
<keyword evidence="6" id="KW-0175">Coiled coil</keyword>
<feature type="coiled-coil region" evidence="6">
    <location>
        <begin position="98"/>
        <end position="164"/>
    </location>
</feature>
<dbReference type="NCBIfam" id="TIGR04211">
    <property type="entry name" value="SH3_and_anchor"/>
    <property type="match status" value="1"/>
</dbReference>
<evidence type="ECO:0000256" key="2">
    <source>
        <dbReference type="ARBA" id="ARBA00022692"/>
    </source>
</evidence>
<name>D2U2C7_9GAMM</name>
<proteinExistence type="predicted"/>
<protein>
    <recommendedName>
        <fullName evidence="9">SH3b domain-containing protein</fullName>
    </recommendedName>
</protein>
<dbReference type="EMBL" id="FN545250">
    <property type="protein sequence ID" value="CBA75156.1"/>
    <property type="molecule type" value="Genomic_DNA"/>
</dbReference>
<evidence type="ECO:0000256" key="6">
    <source>
        <dbReference type="SAM" id="Coils"/>
    </source>
</evidence>
<gene>
    <name evidence="10" type="ORF">ARN_27450</name>
</gene>
<comment type="subcellular location">
    <subcellularLocation>
        <location evidence="1">Membrane</location>
        <topology evidence="1">Single-pass membrane protein</topology>
    </subcellularLocation>
</comment>
<evidence type="ECO:0000313" key="10">
    <source>
        <dbReference type="EMBL" id="CBA75156.1"/>
    </source>
</evidence>
<keyword evidence="3 8" id="KW-0732">Signal</keyword>
<keyword evidence="2 7" id="KW-0812">Transmembrane</keyword>
<dbReference type="InterPro" id="IPR003646">
    <property type="entry name" value="SH3-like_bac-type"/>
</dbReference>
<sequence length="210" mass="23985">MNTMRKFPLFILALIGFNLSMTTQAEETLYVSDELPTFIHRGPGTDYRIIGSLKSGDQVQLLSTDQETGYAQIRDYKGRVAWLPKNQLSQTPSVKARIPLLEKENQELREKLTNIDSNWNNQTSEKQSKVAASDQIIANLTAENEKLKNELIRSGKKLEIAQINLDDNRRELILQWFMYGGGVAGAGLIFGLLLPHIIPRRKKRNDRWMN</sequence>
<evidence type="ECO:0000256" key="4">
    <source>
        <dbReference type="ARBA" id="ARBA00022989"/>
    </source>
</evidence>
<feature type="signal peptide" evidence="8">
    <location>
        <begin position="1"/>
        <end position="25"/>
    </location>
</feature>
<keyword evidence="4 7" id="KW-1133">Transmembrane helix</keyword>
<dbReference type="Gene3D" id="2.30.30.40">
    <property type="entry name" value="SH3 Domains"/>
    <property type="match status" value="1"/>
</dbReference>
<feature type="transmembrane region" description="Helical" evidence="7">
    <location>
        <begin position="176"/>
        <end position="198"/>
    </location>
</feature>
<accession>D2U2C7</accession>
<evidence type="ECO:0000256" key="3">
    <source>
        <dbReference type="ARBA" id="ARBA00022729"/>
    </source>
</evidence>
<evidence type="ECO:0000256" key="5">
    <source>
        <dbReference type="ARBA" id="ARBA00023136"/>
    </source>
</evidence>
<dbReference type="PROSITE" id="PS51781">
    <property type="entry name" value="SH3B"/>
    <property type="match status" value="1"/>
</dbReference>
<reference evidence="10" key="1">
    <citation type="journal article" date="2010" name="Insect Mol. Biol.">
        <title>The draft genome sequence of Arsenophonus nasoniae, son-killer bacterium of Nasonia vitripennis, reveals genes associated with virulence and symbiosis.</title>
        <authorList>
            <person name="Wilkes T."/>
            <person name="Darby A.C."/>
            <person name="Choi J."/>
            <person name="Colborne J.K."/>
            <person name="Werren J.H."/>
            <person name="Hurst G.D.D."/>
        </authorList>
    </citation>
    <scope>NUCLEOTIDE SEQUENCE</scope>
</reference>
<keyword evidence="5 7" id="KW-0472">Membrane</keyword>
<dbReference type="PIRSF" id="PIRSF006158">
    <property type="entry name" value="UCP006158_SH3"/>
    <property type="match status" value="1"/>
</dbReference>
<evidence type="ECO:0000256" key="8">
    <source>
        <dbReference type="SAM" id="SignalP"/>
    </source>
</evidence>
<dbReference type="SMART" id="SM00287">
    <property type="entry name" value="SH3b"/>
    <property type="match status" value="1"/>
</dbReference>
<organism evidence="10">
    <name type="scientific">Arsenophonus nasoniae</name>
    <name type="common">son-killer infecting Nasonia vitripennis</name>
    <dbReference type="NCBI Taxonomy" id="638"/>
    <lineage>
        <taxon>Bacteria</taxon>
        <taxon>Pseudomonadati</taxon>
        <taxon>Pseudomonadota</taxon>
        <taxon>Gammaproteobacteria</taxon>
        <taxon>Enterobacterales</taxon>
        <taxon>Morganellaceae</taxon>
        <taxon>Arsenophonus</taxon>
    </lineage>
</organism>
<evidence type="ECO:0000256" key="7">
    <source>
        <dbReference type="SAM" id="Phobius"/>
    </source>
</evidence>